<reference evidence="1" key="2">
    <citation type="submission" date="2020-11" db="EMBL/GenBank/DDBJ databases">
        <authorList>
            <consortium name="DOE Joint Genome Institute"/>
            <person name="Kuo A."/>
            <person name="Miyauchi S."/>
            <person name="Kiss E."/>
            <person name="Drula E."/>
            <person name="Kohler A."/>
            <person name="Sanchez-Garcia M."/>
            <person name="Andreopoulos B."/>
            <person name="Barry K.W."/>
            <person name="Bonito G."/>
            <person name="Buee M."/>
            <person name="Carver A."/>
            <person name="Chen C."/>
            <person name="Cichocki N."/>
            <person name="Clum A."/>
            <person name="Culley D."/>
            <person name="Crous P.W."/>
            <person name="Fauchery L."/>
            <person name="Girlanda M."/>
            <person name="Hayes R."/>
            <person name="Keri Z."/>
            <person name="Labutti K."/>
            <person name="Lipzen A."/>
            <person name="Lombard V."/>
            <person name="Magnuson J."/>
            <person name="Maillard F."/>
            <person name="Morin E."/>
            <person name="Murat C."/>
            <person name="Nolan M."/>
            <person name="Ohm R."/>
            <person name="Pangilinan J."/>
            <person name="Pereira M."/>
            <person name="Perotto S."/>
            <person name="Peter M."/>
            <person name="Riley R."/>
            <person name="Sitrit Y."/>
            <person name="Stielow B."/>
            <person name="Szollosi G."/>
            <person name="Zifcakova L."/>
            <person name="Stursova M."/>
            <person name="Spatafora J.W."/>
            <person name="Tedersoo L."/>
            <person name="Vaario L.-M."/>
            <person name="Yamada A."/>
            <person name="Yan M."/>
            <person name="Wang P."/>
            <person name="Xu J."/>
            <person name="Bruns T."/>
            <person name="Baldrian P."/>
            <person name="Vilgalys R."/>
            <person name="Henrissat B."/>
            <person name="Grigoriev I.V."/>
            <person name="Hibbett D."/>
            <person name="Nagy L.G."/>
            <person name="Martin F.M."/>
        </authorList>
    </citation>
    <scope>NUCLEOTIDE SEQUENCE</scope>
    <source>
        <strain evidence="1">UH-Tt-Lm1</strain>
    </source>
</reference>
<accession>A0A9P6H1B8</accession>
<sequence length="199" mass="22444">MGFVLEQLAEPPYPLTHLESLEIHHTDQQQKYLNSVATKYQNAITTLKFGAQSTIGDDIPPHIGTYNACKRSPGETGAFRSVSVGSQPTTIVLSFAWVAATLEQINSSLRHLVFEIAVTERRDLDAVSWEDVDAFLDSREQFQDLQSVHVVFLDTIPTTLTSEPERLRQGINLSEELMERMWRTVDRGLLRCTARGLRT</sequence>
<gene>
    <name evidence="1" type="ORF">BJ322DRAFT_730196</name>
</gene>
<protein>
    <submittedName>
        <fullName evidence="1">Uncharacterized protein</fullName>
    </submittedName>
</protein>
<comment type="caution">
    <text evidence="1">The sequence shown here is derived from an EMBL/GenBank/DDBJ whole genome shotgun (WGS) entry which is preliminary data.</text>
</comment>
<keyword evidence="2" id="KW-1185">Reference proteome</keyword>
<reference evidence="1" key="1">
    <citation type="journal article" date="2020" name="Nat. Commun.">
        <title>Large-scale genome sequencing of mycorrhizal fungi provides insights into the early evolution of symbiotic traits.</title>
        <authorList>
            <person name="Miyauchi S."/>
            <person name="Kiss E."/>
            <person name="Kuo A."/>
            <person name="Drula E."/>
            <person name="Kohler A."/>
            <person name="Sanchez-Garcia M."/>
            <person name="Morin E."/>
            <person name="Andreopoulos B."/>
            <person name="Barry K.W."/>
            <person name="Bonito G."/>
            <person name="Buee M."/>
            <person name="Carver A."/>
            <person name="Chen C."/>
            <person name="Cichocki N."/>
            <person name="Clum A."/>
            <person name="Culley D."/>
            <person name="Crous P.W."/>
            <person name="Fauchery L."/>
            <person name="Girlanda M."/>
            <person name="Hayes R.D."/>
            <person name="Keri Z."/>
            <person name="LaButti K."/>
            <person name="Lipzen A."/>
            <person name="Lombard V."/>
            <person name="Magnuson J."/>
            <person name="Maillard F."/>
            <person name="Murat C."/>
            <person name="Nolan M."/>
            <person name="Ohm R.A."/>
            <person name="Pangilinan J."/>
            <person name="Pereira M.F."/>
            <person name="Perotto S."/>
            <person name="Peter M."/>
            <person name="Pfister S."/>
            <person name="Riley R."/>
            <person name="Sitrit Y."/>
            <person name="Stielow J.B."/>
            <person name="Szollosi G."/>
            <person name="Zifcakova L."/>
            <person name="Stursova M."/>
            <person name="Spatafora J.W."/>
            <person name="Tedersoo L."/>
            <person name="Vaario L.M."/>
            <person name="Yamada A."/>
            <person name="Yan M."/>
            <person name="Wang P."/>
            <person name="Xu J."/>
            <person name="Bruns T."/>
            <person name="Baldrian P."/>
            <person name="Vilgalys R."/>
            <person name="Dunand C."/>
            <person name="Henrissat B."/>
            <person name="Grigoriev I.V."/>
            <person name="Hibbett D."/>
            <person name="Nagy L.G."/>
            <person name="Martin F.M."/>
        </authorList>
    </citation>
    <scope>NUCLEOTIDE SEQUENCE</scope>
    <source>
        <strain evidence="1">UH-Tt-Lm1</strain>
    </source>
</reference>
<dbReference type="EMBL" id="WIUZ02000050">
    <property type="protein sequence ID" value="KAF9777308.1"/>
    <property type="molecule type" value="Genomic_DNA"/>
</dbReference>
<name>A0A9P6H1B8_9AGAM</name>
<dbReference type="AlphaFoldDB" id="A0A9P6H1B8"/>
<organism evidence="1 2">
    <name type="scientific">Thelephora terrestris</name>
    <dbReference type="NCBI Taxonomy" id="56493"/>
    <lineage>
        <taxon>Eukaryota</taxon>
        <taxon>Fungi</taxon>
        <taxon>Dikarya</taxon>
        <taxon>Basidiomycota</taxon>
        <taxon>Agaricomycotina</taxon>
        <taxon>Agaricomycetes</taxon>
        <taxon>Thelephorales</taxon>
        <taxon>Thelephoraceae</taxon>
        <taxon>Thelephora</taxon>
    </lineage>
</organism>
<proteinExistence type="predicted"/>
<evidence type="ECO:0000313" key="1">
    <source>
        <dbReference type="EMBL" id="KAF9777308.1"/>
    </source>
</evidence>
<dbReference type="Proteomes" id="UP000736335">
    <property type="component" value="Unassembled WGS sequence"/>
</dbReference>
<evidence type="ECO:0000313" key="2">
    <source>
        <dbReference type="Proteomes" id="UP000736335"/>
    </source>
</evidence>